<accession>A0A974NZ79</accession>
<name>A0A974NZ79_9SPHN</name>
<dbReference type="EMBL" id="CP061037">
    <property type="protein sequence ID" value="QQV79491.1"/>
    <property type="molecule type" value="Genomic_DNA"/>
</dbReference>
<keyword evidence="2" id="KW-1185">Reference proteome</keyword>
<geneLocation type="plasmid" evidence="1 2">
    <name>punnamed2</name>
</geneLocation>
<sequence length="147" mass="16326">MIKTKKYSRIPTAAELAAFTGMHCRILFLEAVRSKWRCPSCNRTAPELVRWTEIRGPSWRARYGDEHGMGFTVTLTGHHCHGAGRFPQTLICGNCNSADGAAKRKLGLPESWSFTPAEIGSFVTVAPHSGATKIDYDRARQIYDAAR</sequence>
<gene>
    <name evidence="1" type="ORF">H5J25_20110</name>
</gene>
<dbReference type="Proteomes" id="UP000595894">
    <property type="component" value="Plasmid punnamed2"/>
</dbReference>
<reference evidence="2" key="1">
    <citation type="submission" date="2020-09" db="EMBL/GenBank/DDBJ databases">
        <title>Sphingomonas sp., a new species isolated from pork steak.</title>
        <authorList>
            <person name="Heidler von Heilborn D."/>
        </authorList>
    </citation>
    <scope>NUCLEOTIDE SEQUENCE [LARGE SCALE GENOMIC DNA]</scope>
    <source>
        <plasmid evidence="2">punnamed2</plasmid>
    </source>
</reference>
<proteinExistence type="predicted"/>
<evidence type="ECO:0000313" key="1">
    <source>
        <dbReference type="EMBL" id="QQV79491.1"/>
    </source>
</evidence>
<evidence type="ECO:0000313" key="2">
    <source>
        <dbReference type="Proteomes" id="UP000595894"/>
    </source>
</evidence>
<dbReference type="AlphaFoldDB" id="A0A974NZ79"/>
<dbReference type="KEGG" id="sari:H5J25_20110"/>
<protein>
    <submittedName>
        <fullName evidence="1">Uncharacterized protein</fullName>
    </submittedName>
</protein>
<keyword evidence="1" id="KW-0614">Plasmid</keyword>
<organism evidence="1 2">
    <name type="scientific">Sphingomonas aliaeris</name>
    <dbReference type="NCBI Taxonomy" id="2759526"/>
    <lineage>
        <taxon>Bacteria</taxon>
        <taxon>Pseudomonadati</taxon>
        <taxon>Pseudomonadota</taxon>
        <taxon>Alphaproteobacteria</taxon>
        <taxon>Sphingomonadales</taxon>
        <taxon>Sphingomonadaceae</taxon>
        <taxon>Sphingomonas</taxon>
    </lineage>
</organism>